<organism evidence="5 6">
    <name type="scientific">Hericium alpestre</name>
    <dbReference type="NCBI Taxonomy" id="135208"/>
    <lineage>
        <taxon>Eukaryota</taxon>
        <taxon>Fungi</taxon>
        <taxon>Dikarya</taxon>
        <taxon>Basidiomycota</taxon>
        <taxon>Agaricomycotina</taxon>
        <taxon>Agaricomycetes</taxon>
        <taxon>Russulales</taxon>
        <taxon>Hericiaceae</taxon>
        <taxon>Hericium</taxon>
    </lineage>
</organism>
<dbReference type="Proteomes" id="UP000298061">
    <property type="component" value="Unassembled WGS sequence"/>
</dbReference>
<evidence type="ECO:0000256" key="3">
    <source>
        <dbReference type="PROSITE-ProRule" id="PRU00023"/>
    </source>
</evidence>
<feature type="repeat" description="ANK" evidence="3">
    <location>
        <begin position="477"/>
        <end position="509"/>
    </location>
</feature>
<evidence type="ECO:0008006" key="7">
    <source>
        <dbReference type="Google" id="ProtNLM"/>
    </source>
</evidence>
<gene>
    <name evidence="5" type="ORF">EWM64_g7248</name>
</gene>
<dbReference type="InterPro" id="IPR036770">
    <property type="entry name" value="Ankyrin_rpt-contain_sf"/>
</dbReference>
<feature type="repeat" description="ANK" evidence="3">
    <location>
        <begin position="1457"/>
        <end position="1481"/>
    </location>
</feature>
<dbReference type="OrthoDB" id="539213at2759"/>
<keyword evidence="2 3" id="KW-0040">ANK repeat</keyword>
<dbReference type="PROSITE" id="PS50297">
    <property type="entry name" value="ANK_REP_REGION"/>
    <property type="match status" value="4"/>
</dbReference>
<feature type="repeat" description="ANK" evidence="3">
    <location>
        <begin position="615"/>
        <end position="644"/>
    </location>
</feature>
<feature type="repeat" description="ANK" evidence="3">
    <location>
        <begin position="510"/>
        <end position="542"/>
    </location>
</feature>
<dbReference type="PROSITE" id="PS50088">
    <property type="entry name" value="ANK_REPEAT"/>
    <property type="match status" value="4"/>
</dbReference>
<feature type="compositionally biased region" description="Basic and acidic residues" evidence="4">
    <location>
        <begin position="537"/>
        <end position="550"/>
    </location>
</feature>
<protein>
    <recommendedName>
        <fullName evidence="7">Ankyrin repeat protein</fullName>
    </recommendedName>
</protein>
<evidence type="ECO:0000256" key="2">
    <source>
        <dbReference type="ARBA" id="ARBA00023043"/>
    </source>
</evidence>
<name>A0A4Y9ZR77_9AGAM</name>
<dbReference type="Gene3D" id="1.25.40.20">
    <property type="entry name" value="Ankyrin repeat-containing domain"/>
    <property type="match status" value="3"/>
</dbReference>
<accession>A0A4Y9ZR77</accession>
<feature type="compositionally biased region" description="Acidic residues" evidence="4">
    <location>
        <begin position="566"/>
        <end position="576"/>
    </location>
</feature>
<dbReference type="SMART" id="SM00248">
    <property type="entry name" value="ANK"/>
    <property type="match status" value="11"/>
</dbReference>
<keyword evidence="6" id="KW-1185">Reference proteome</keyword>
<proteinExistence type="predicted"/>
<evidence type="ECO:0000313" key="5">
    <source>
        <dbReference type="EMBL" id="TFY76764.1"/>
    </source>
</evidence>
<reference evidence="5 6" key="1">
    <citation type="submission" date="2019-02" db="EMBL/GenBank/DDBJ databases">
        <title>Genome sequencing of the rare red list fungi Hericium alpestre (H. flagellum).</title>
        <authorList>
            <person name="Buettner E."/>
            <person name="Kellner H."/>
        </authorList>
    </citation>
    <scope>NUCLEOTIDE SEQUENCE [LARGE SCALE GENOMIC DNA]</scope>
    <source>
        <strain evidence="5 6">DSM 108284</strain>
    </source>
</reference>
<dbReference type="Pfam" id="PF12796">
    <property type="entry name" value="Ank_2"/>
    <property type="match status" value="2"/>
</dbReference>
<dbReference type="InterPro" id="IPR002110">
    <property type="entry name" value="Ankyrin_rpt"/>
</dbReference>
<dbReference type="Pfam" id="PF00023">
    <property type="entry name" value="Ank"/>
    <property type="match status" value="1"/>
</dbReference>
<dbReference type="EMBL" id="SFCI01001101">
    <property type="protein sequence ID" value="TFY76764.1"/>
    <property type="molecule type" value="Genomic_DNA"/>
</dbReference>
<dbReference type="PRINTS" id="PR01415">
    <property type="entry name" value="ANKYRIN"/>
</dbReference>
<dbReference type="PANTHER" id="PTHR24198:SF165">
    <property type="entry name" value="ANKYRIN REPEAT-CONTAINING PROTEIN-RELATED"/>
    <property type="match status" value="1"/>
</dbReference>
<feature type="region of interest" description="Disordered" evidence="4">
    <location>
        <begin position="537"/>
        <end position="597"/>
    </location>
</feature>
<evidence type="ECO:0000256" key="4">
    <source>
        <dbReference type="SAM" id="MobiDB-lite"/>
    </source>
</evidence>
<sequence>MSVSSTSSPHPATSESLARALTDSDDLTAKYVMPIPDKQRRAEGAPCMVNDLDEFKKNWSIFTENSLSQLLDWNHVVAAGGSVQACLTPLPEEARTSKRMMRKYYHEAAYPSSDIDLFLWGMTPKQAEEKIKAICEAVRDSVPWDVTCVRTRHTLSIYSQYPYRCVQIVLRLYKSPAEILAGFDVDSPSCAFDGERVWANPRAIVAMMRQCNTVDMTRRSPSYEVRLAKYSTRDFEVYIPNLRRADVDPTIFERAITRIQGLARLLVLEKLANPDSRAQYLNLRSTLRGRPVVQDYMYGRRRHRGRRYNGDLKLDTPFSGLEMNDYDVVSLHIPYGPGWTAGRIEKLIYKTDLGINTPYNPKNKDRILHRHPAFFGSVEQCLEDCCEYCPEPRNEEEHQLQDEEDKSYVRGRIGFVEEDPGRQTMSGSFNPIDEGEWSEQAYVLAVTKFFGAISTGDRLAVSQIIQDGEDVNRRDFVGRTPLHFAILANRVDVACDLIDAGARMTARLAGGRSALHLAAQMDQATVVQKLLERSAANEEKQKEAQAKAEAEAAAAAVKASERPSSEDDWSSEDGEDENLKPTVSATPGGDDAQDAMEDNEDEPDILDISLADWDFAFTPLAYAIIAGSLEIVDIFLAAGADVNVPMWSKQSQGPALHALLLTHLTDNEDRGAQIAARLIAAGASSSTADDSLMTVFHRFVCSGKTKLLTSLLRYDPNAKIAIDYPAMSNHILVYPIVSAITNGDYASLAVLIAYGAKLTITEEDVSRMDDKWPPYQRYQVRSFMSKIFMPLEVALVRRDLVAHLLIKLGVDVNFVPQNLATSSPQQMQSILDWTTAAVALYDPDKVNTTTPAVKTETKCPISAPASDNWSDFKTYLASHELLSIHQPNMFSSEQAMLFGAAHTISSLMDPKILMSKVHEYLTETEALLIAHGAQKNIAQPDAKTGPANQATSLFGLMQTIVPSSSGYTRIASHSNEAIPVHLKVFYDELYEACWTGDNAQIEQLCLPKVVSESQPPIQISVQTIWTKSWLGVSPLAVALERRHWQTARLILAIASAQYKPDNNVEHFNVDDLTGDYDNGSDASGDDDDENREVIFSDVAERPSVVQCKAPPSKMLQSASGMWMTNGKLTSGTPMQRAIIEDDFEAFINICDLYKELGVELWPTGNTLSFIMQHDRPEMLEELIRRTGVGISVPADLQQTESERTSASKVDEHVYLGLNIQGKKRKDLATRRHAPKPTLRFFPLLQEAAKSGASKIIDYLATSRPLAAFRYYASSHSDACAHHLRRTTDLETQLPKWLGWEINELNESCLTTAVTNDKFEVVKQLFDLQPKMMTEAMNAQINFIRVNAVCLAVYMASKEEMIDFFLEKGCDPTGRDVRGWNIFHLAVISGNNNRRTIVLEHLLRKLPKDMSAILLEQQSKDALNTPLMLAVKEKRAVTVRFLVEFGLDTSVYILKDAGGSTPLHIAVQHGDVATVRLLLQHGPPESLYVENCVGQTAFDIAGQRRLTKLLGTNSGSFGYGGGRQRGHIGNLIHPPALMQHTSVSVTAQDNPFILYVQEERLPKLRETLNDLLRDGQLKKGTKLATMLLEFADAMEARLAAAKAAMVTAKVADFPRREFDNLNVQDKPSEVWDLVREAAAGNTVGQRHLVHLIDVQKSVNRHLKGLQSRVDIHTAFTAKMQESDGFAPERVVDQNAQADQGPLRIVNFFGPDNH</sequence>
<evidence type="ECO:0000256" key="1">
    <source>
        <dbReference type="ARBA" id="ARBA00022737"/>
    </source>
</evidence>
<comment type="caution">
    <text evidence="5">The sequence shown here is derived from an EMBL/GenBank/DDBJ whole genome shotgun (WGS) entry which is preliminary data.</text>
</comment>
<dbReference type="PANTHER" id="PTHR24198">
    <property type="entry name" value="ANKYRIN REPEAT AND PROTEIN KINASE DOMAIN-CONTAINING PROTEIN"/>
    <property type="match status" value="1"/>
</dbReference>
<dbReference type="STRING" id="135208.A0A4Y9ZR77"/>
<keyword evidence="1" id="KW-0677">Repeat</keyword>
<dbReference type="SUPFAM" id="SSF48403">
    <property type="entry name" value="Ankyrin repeat"/>
    <property type="match status" value="2"/>
</dbReference>
<evidence type="ECO:0000313" key="6">
    <source>
        <dbReference type="Proteomes" id="UP000298061"/>
    </source>
</evidence>